<evidence type="ECO:0000259" key="2">
    <source>
        <dbReference type="Pfam" id="PF13175"/>
    </source>
</evidence>
<feature type="transmembrane region" description="Helical" evidence="1">
    <location>
        <begin position="188"/>
        <end position="207"/>
    </location>
</feature>
<gene>
    <name evidence="3" type="ORF">K4G57_04615</name>
</gene>
<dbReference type="EMBL" id="JAIGYQ010000005">
    <property type="protein sequence ID" value="MBX7490746.1"/>
    <property type="molecule type" value="Genomic_DNA"/>
</dbReference>
<accession>A0ABS7JMY1</accession>
<dbReference type="InterPro" id="IPR041685">
    <property type="entry name" value="AAA_GajA/Old/RecF-like"/>
</dbReference>
<dbReference type="PANTHER" id="PTHR43581">
    <property type="entry name" value="ATP/GTP PHOSPHATASE"/>
    <property type="match status" value="1"/>
</dbReference>
<organism evidence="3 4">
    <name type="scientific">Helicobacter turcicus</name>
    <dbReference type="NCBI Taxonomy" id="2867412"/>
    <lineage>
        <taxon>Bacteria</taxon>
        <taxon>Pseudomonadati</taxon>
        <taxon>Campylobacterota</taxon>
        <taxon>Epsilonproteobacteria</taxon>
        <taxon>Campylobacterales</taxon>
        <taxon>Helicobacteraceae</taxon>
        <taxon>Helicobacter</taxon>
    </lineage>
</organism>
<keyword evidence="1" id="KW-0812">Transmembrane</keyword>
<comment type="caution">
    <text evidence="3">The sequence shown here is derived from an EMBL/GenBank/DDBJ whole genome shotgun (WGS) entry which is preliminary data.</text>
</comment>
<dbReference type="Pfam" id="PF13175">
    <property type="entry name" value="AAA_15"/>
    <property type="match status" value="1"/>
</dbReference>
<protein>
    <submittedName>
        <fullName evidence="3">AAA family ATPase</fullName>
    </submittedName>
</protein>
<keyword evidence="1" id="KW-0472">Membrane</keyword>
<keyword evidence="1" id="KW-1133">Transmembrane helix</keyword>
<dbReference type="SUPFAM" id="SSF52540">
    <property type="entry name" value="P-loop containing nucleoside triphosphate hydrolases"/>
    <property type="match status" value="1"/>
</dbReference>
<evidence type="ECO:0000256" key="1">
    <source>
        <dbReference type="SAM" id="Phobius"/>
    </source>
</evidence>
<feature type="domain" description="Endonuclease GajA/Old nuclease/RecF-like AAA" evidence="2">
    <location>
        <begin position="1"/>
        <end position="396"/>
    </location>
</feature>
<dbReference type="RefSeq" id="WP_221532047.1">
    <property type="nucleotide sequence ID" value="NZ_JAIGYP010000005.1"/>
</dbReference>
<dbReference type="Gene3D" id="3.40.50.300">
    <property type="entry name" value="P-loop containing nucleotide triphosphate hydrolases"/>
    <property type="match status" value="1"/>
</dbReference>
<dbReference type="InterPro" id="IPR051396">
    <property type="entry name" value="Bact_Antivir_Def_Nuclease"/>
</dbReference>
<dbReference type="InterPro" id="IPR027417">
    <property type="entry name" value="P-loop_NTPase"/>
</dbReference>
<dbReference type="PANTHER" id="PTHR43581:SF2">
    <property type="entry name" value="EXCINUCLEASE ATPASE SUBUNIT"/>
    <property type="match status" value="1"/>
</dbReference>
<sequence>MKIHIKNIGMLDEAEFEVGDLTLICGENNTGKTYATYSLYGYLDFIGDNPKPFLFELLLFVMNAYSDSMEIQDDKMQISIENFKNVLIHLSEILRKNFKNTLLEVLAGKEEDVENSVFEDDLLLKFSSFIQSANNEENLKKVSDFFKYSPTFELYEINNKTIIFNYEKSKKRFDERMQYNVDAKRQKFWLLLIGYIFSRLYPIPFILSTERTGATMFQKELDVNKNEIVEQISRANGKNIEETVFNVLNARYSRYPKPVKDNIYFVRELDEVAKQTSFIKKSEKENPLYKEIIELLCQVVGGKYIVSPEGIEFAPGAKQRVMKGKILVQRASSSVRSLLMLNYYVLHRAQIGDILMIDEPELNLHPKNQILVARLLALLVNAGIKVFITTHSDYIVRELSNCIMLKNLSVEQIEKFKKQGYSKEYGLESKKVKAYLAENIKRKNTLKVVKITQEQGIFMETFDEPIDTQNENQGLIFEEVIRSKGDSNDNNK</sequence>
<evidence type="ECO:0000313" key="3">
    <source>
        <dbReference type="EMBL" id="MBX7490746.1"/>
    </source>
</evidence>
<keyword evidence="4" id="KW-1185">Reference proteome</keyword>
<proteinExistence type="predicted"/>
<evidence type="ECO:0000313" key="4">
    <source>
        <dbReference type="Proteomes" id="UP000700059"/>
    </source>
</evidence>
<dbReference type="Proteomes" id="UP000700059">
    <property type="component" value="Unassembled WGS sequence"/>
</dbReference>
<reference evidence="3 4" key="1">
    <citation type="submission" date="2021-08" db="EMBL/GenBank/DDBJ databases">
        <title>Helicobacter spp. isolated from feces of Anatolian Ground Squirrel (Spermophilus xanthoprymnus) in Turkey.</title>
        <authorList>
            <person name="Aydin F."/>
            <person name="Abay S."/>
            <person name="Kayman T."/>
            <person name="Karakaya E."/>
            <person name="Saticioglu I.B."/>
        </authorList>
    </citation>
    <scope>NUCLEOTIDE SEQUENCE [LARGE SCALE GENOMIC DNA]</scope>
    <source>
        <strain evidence="3 4">Faydin-H70</strain>
    </source>
</reference>
<name>A0ABS7JMY1_9HELI</name>